<feature type="domain" description="Peptidase S8/S53" evidence="4">
    <location>
        <begin position="368"/>
        <end position="444"/>
    </location>
</feature>
<dbReference type="RefSeq" id="WP_189569976.1">
    <property type="nucleotide sequence ID" value="NZ_BMXI01000008.1"/>
</dbReference>
<dbReference type="GO" id="GO:0004252">
    <property type="term" value="F:serine-type endopeptidase activity"/>
    <property type="evidence" value="ECO:0007669"/>
    <property type="project" value="InterPro"/>
</dbReference>
<dbReference type="AlphaFoldDB" id="A0A918WLT0"/>
<evidence type="ECO:0000259" key="4">
    <source>
        <dbReference type="Pfam" id="PF00082"/>
    </source>
</evidence>
<dbReference type="InterPro" id="IPR000209">
    <property type="entry name" value="Peptidase_S8/S53_dom"/>
</dbReference>
<keyword evidence="2" id="KW-0378">Hydrolase</keyword>
<evidence type="ECO:0000256" key="3">
    <source>
        <dbReference type="ARBA" id="ARBA00022825"/>
    </source>
</evidence>
<dbReference type="SUPFAM" id="SSF52743">
    <property type="entry name" value="Subtilisin-like"/>
    <property type="match status" value="1"/>
</dbReference>
<dbReference type="GO" id="GO:0006508">
    <property type="term" value="P:proteolysis"/>
    <property type="evidence" value="ECO:0007669"/>
    <property type="project" value="UniProtKB-KW"/>
</dbReference>
<evidence type="ECO:0000313" key="6">
    <source>
        <dbReference type="Proteomes" id="UP000644507"/>
    </source>
</evidence>
<reference evidence="5" key="1">
    <citation type="journal article" date="2014" name="Int. J. Syst. Evol. Microbiol.">
        <title>Complete genome sequence of Corynebacterium casei LMG S-19264T (=DSM 44701T), isolated from a smear-ripened cheese.</title>
        <authorList>
            <consortium name="US DOE Joint Genome Institute (JGI-PGF)"/>
            <person name="Walter F."/>
            <person name="Albersmeier A."/>
            <person name="Kalinowski J."/>
            <person name="Ruckert C."/>
        </authorList>
    </citation>
    <scope>NUCLEOTIDE SEQUENCE</scope>
    <source>
        <strain evidence="5">KCTC 12988</strain>
    </source>
</reference>
<accession>A0A918WLT0</accession>
<dbReference type="Proteomes" id="UP000644507">
    <property type="component" value="Unassembled WGS sequence"/>
</dbReference>
<keyword evidence="3" id="KW-0720">Serine protease</keyword>
<name>A0A918WLT0_9BACT</name>
<protein>
    <recommendedName>
        <fullName evidence="4">Peptidase S8/S53 domain-containing protein</fullName>
    </recommendedName>
</protein>
<dbReference type="Gene3D" id="3.40.50.200">
    <property type="entry name" value="Peptidase S8/S53 domain"/>
    <property type="match status" value="2"/>
</dbReference>
<evidence type="ECO:0000313" key="5">
    <source>
        <dbReference type="EMBL" id="GHC54881.1"/>
    </source>
</evidence>
<keyword evidence="6" id="KW-1185">Reference proteome</keyword>
<proteinExistence type="predicted"/>
<organism evidence="5 6">
    <name type="scientific">Roseibacillus persicicus</name>
    <dbReference type="NCBI Taxonomy" id="454148"/>
    <lineage>
        <taxon>Bacteria</taxon>
        <taxon>Pseudomonadati</taxon>
        <taxon>Verrucomicrobiota</taxon>
        <taxon>Verrucomicrobiia</taxon>
        <taxon>Verrucomicrobiales</taxon>
        <taxon>Verrucomicrobiaceae</taxon>
        <taxon>Roseibacillus</taxon>
    </lineage>
</organism>
<gene>
    <name evidence="5" type="ORF">GCM10007100_21800</name>
</gene>
<dbReference type="EMBL" id="BMXI01000008">
    <property type="protein sequence ID" value="GHC54881.1"/>
    <property type="molecule type" value="Genomic_DNA"/>
</dbReference>
<dbReference type="CDD" id="cd05562">
    <property type="entry name" value="Peptidases_S53_like"/>
    <property type="match status" value="1"/>
</dbReference>
<reference evidence="5" key="2">
    <citation type="submission" date="2020-09" db="EMBL/GenBank/DDBJ databases">
        <authorList>
            <person name="Sun Q."/>
            <person name="Kim S."/>
        </authorList>
    </citation>
    <scope>NUCLEOTIDE SEQUENCE</scope>
    <source>
        <strain evidence="5">KCTC 12988</strain>
    </source>
</reference>
<evidence type="ECO:0000256" key="2">
    <source>
        <dbReference type="ARBA" id="ARBA00022801"/>
    </source>
</evidence>
<evidence type="ECO:0000256" key="1">
    <source>
        <dbReference type="ARBA" id="ARBA00022670"/>
    </source>
</evidence>
<keyword evidence="1" id="KW-0645">Protease</keyword>
<dbReference type="PROSITE" id="PS00138">
    <property type="entry name" value="SUBTILASE_SER"/>
    <property type="match status" value="1"/>
</dbReference>
<dbReference type="Pfam" id="PF00082">
    <property type="entry name" value="Peptidase_S8"/>
    <property type="match status" value="1"/>
</dbReference>
<comment type="caution">
    <text evidence="5">The sequence shown here is derived from an EMBL/GenBank/DDBJ whole genome shotgun (WGS) entry which is preliminary data.</text>
</comment>
<sequence length="805" mass="83981">MAIQADLARAVAPGFTGQGITIGTLSDSFATAPTPSTTASEDISNNDLPDGIEVLSEFAQPATDEGRAMMQIIHDLAPGAEQKFFTAFNGQAAFANGIRSLAAAGCDIIVDDVFFFAEPFFQNGLIAQAVNEVSAAGKPYFSAAGNSGRQSYESEFRFADGFTGLSGGPLHDFDPGPATDAFQSFTIPVGSAVTFVLQWDEPFFSVSGAPGCQSDIDIFLTGSGDGQFNVLTGAFSRNVNGDAVDIFTFTNNGTIDIDGQPGPDTEFNLAIEGLAGTPPNLMKILYINRGNFSVNEFDTQSSTLVGHANAQHAIAVAAAPFFQTPPFGSAIPQLESFSSPGGSALLFNDDGTRFVEPLETAQPRITSADGGNTTFFGQVINDGDSFPNFFGTSAAAPHAAAVAALMLESAGGPDSLTPAQLLTLLQQTAIDMETPGFDSGSGAGLIDAQSALRRIGESLFGDPLLADIFMDEDNQSWLNPNVWDNDNAPSPEFDYVLATVGNNIMRSSPQNQIAAGTADFPGNSLTVPSGTRFLLKQQSQTASINSGQGELILDGGQVSFGPNANGSPVLDLNDFHVTATSGNSLGIASSIRNNTATVNGRLTGPGDLLILLEDGGSSLTSNGVVAFAEVDEKGYTGKLTVQGRGSSGNAILDFNSDVDFTGGAALELIGKGTLKVDQALTFQASKLSDPVNGTVPPGVYSGVELEALGANYLNAGGTLTVLPEPSLEGFEFIKTDEAITQVNIAFSNLQPGLTYDLYRSTDLVTFDTLVDTATTEVPAFTFIDTQSPPAKAFYRLSSREEPEPN</sequence>
<dbReference type="InterPro" id="IPR036852">
    <property type="entry name" value="Peptidase_S8/S53_dom_sf"/>
</dbReference>
<dbReference type="InterPro" id="IPR034075">
    <property type="entry name" value="Glr3161-like_dom"/>
</dbReference>
<dbReference type="InterPro" id="IPR023828">
    <property type="entry name" value="Peptidase_S8_Ser-AS"/>
</dbReference>